<name>A0A857N6J0_9BACT</name>
<proteinExistence type="predicted"/>
<dbReference type="Pfam" id="PF07676">
    <property type="entry name" value="PD40"/>
    <property type="match status" value="1"/>
</dbReference>
<dbReference type="InterPro" id="IPR011659">
    <property type="entry name" value="WD40"/>
</dbReference>
<gene>
    <name evidence="3" type="ORF">MICH65_0816</name>
</gene>
<keyword evidence="4" id="KW-1185">Reference proteome</keyword>
<keyword evidence="1" id="KW-0812">Transmembrane</keyword>
<dbReference type="InterPro" id="IPR011042">
    <property type="entry name" value="6-blade_b-propeller_TolB-like"/>
</dbReference>
<accession>A0A857N6J0</accession>
<dbReference type="Gene3D" id="2.120.10.30">
    <property type="entry name" value="TolB, C-terminal domain"/>
    <property type="match status" value="1"/>
</dbReference>
<dbReference type="InterPro" id="IPR013229">
    <property type="entry name" value="PEGA"/>
</dbReference>
<protein>
    <recommendedName>
        <fullName evidence="2">PEGA domain-containing protein</fullName>
    </recommendedName>
</protein>
<dbReference type="SUPFAM" id="SSF82171">
    <property type="entry name" value="DPP6 N-terminal domain-like"/>
    <property type="match status" value="1"/>
</dbReference>
<dbReference type="EMBL" id="CP047901">
    <property type="protein sequence ID" value="QHO63797.1"/>
    <property type="molecule type" value="Genomic_DNA"/>
</dbReference>
<evidence type="ECO:0000313" key="3">
    <source>
        <dbReference type="EMBL" id="QHO63797.1"/>
    </source>
</evidence>
<reference evidence="4" key="1">
    <citation type="journal article" date="2020" name="Microorganisms">
        <title>Complete Genome of a Member of a New Bacterial Lineage in the Microgenomates Group Reveals an Unusual Nucleotide Composition Disparity Between Two Strands of DNA and Limited Metabolic Potential.</title>
        <authorList>
            <person name="Kadnikov V.V."/>
            <person name="Mardanov A.V."/>
            <person name="Beletsky A.V."/>
            <person name="Karnachuk O.V."/>
            <person name="Ravin N.V."/>
        </authorList>
    </citation>
    <scope>NUCLEOTIDE SEQUENCE [LARGE SCALE GENOMIC DNA]</scope>
</reference>
<keyword evidence="1" id="KW-1133">Transmembrane helix</keyword>
<evidence type="ECO:0000256" key="1">
    <source>
        <dbReference type="SAM" id="Phobius"/>
    </source>
</evidence>
<keyword evidence="1" id="KW-0472">Membrane</keyword>
<organism evidence="3 4">
    <name type="scientific">Candidatus Chazhemtobacterium aquaticus</name>
    <dbReference type="NCBI Taxonomy" id="2715735"/>
    <lineage>
        <taxon>Bacteria</taxon>
        <taxon>Candidatus Chazhemtobacteraceae</taxon>
        <taxon>Candidatus Chazhemtobacterium</taxon>
    </lineage>
</organism>
<evidence type="ECO:0000259" key="2">
    <source>
        <dbReference type="Pfam" id="PF08308"/>
    </source>
</evidence>
<dbReference type="Pfam" id="PF08308">
    <property type="entry name" value="PEGA"/>
    <property type="match status" value="1"/>
</dbReference>
<dbReference type="KEGG" id="caqa:MICH65_0816"/>
<dbReference type="AlphaFoldDB" id="A0A857N6J0"/>
<feature type="domain" description="PEGA" evidence="2">
    <location>
        <begin position="50"/>
        <end position="114"/>
    </location>
</feature>
<dbReference type="RefSeq" id="WP_161932153.1">
    <property type="nucleotide sequence ID" value="NZ_CP047901.1"/>
</dbReference>
<dbReference type="Proteomes" id="UP000463983">
    <property type="component" value="Chromosome"/>
</dbReference>
<evidence type="ECO:0000313" key="4">
    <source>
        <dbReference type="Proteomes" id="UP000463983"/>
    </source>
</evidence>
<sequence>MPSAKLKNHRRFITLAVFIFLIIGTIIISYFARGYRINPKQGLTRFQGTGLLSATSYPKSAQVYIDDKLVTATEDTLNLPPGEYSVRIFKEGFLPWNKKAIIKAELVTSTDARLFPAAPSLSALTYSGAYNPTPSPDGKKIAYVTSNSDDPTKNGLYVIDIDNSILNLNRTPTLIAANTDRHDLKQAIITWSPDSKNLLIAFTTPQEDEDTDTPTQLSSTYLVDSGTLTNLYTAPDATIRLPVIFSDWEQEILRNQQALLKNLPEFMVNLLTQSAKDVYFSPNGEKVLYTSTVDTTIPDQLISPLASINSTPQTRELKVDHQYIYDLKEDTNYLISDSASTSDLYPAKTLLSLTPLLEFDTSATTSSNNQYLNYNQLQKDRTPLETILAIKSQYSALYTHNPQWYPTSRHLITTKDNKITIFEYDALNPTTVYSGPFDPNFVFPSPNGDKLLILTNLNQDDQPLNLYTLDLK</sequence>
<feature type="transmembrane region" description="Helical" evidence="1">
    <location>
        <begin position="12"/>
        <end position="32"/>
    </location>
</feature>